<proteinExistence type="inferred from homology"/>
<dbReference type="PROSITE" id="PS00122">
    <property type="entry name" value="CARBOXYLESTERASE_B_1"/>
    <property type="match status" value="1"/>
</dbReference>
<dbReference type="EC" id="3.1.1.-" evidence="3"/>
<feature type="domain" description="Carboxylesterase type B" evidence="5">
    <location>
        <begin position="25"/>
        <end position="503"/>
    </location>
</feature>
<dbReference type="InterPro" id="IPR029058">
    <property type="entry name" value="AB_hydrolase_fold"/>
</dbReference>
<evidence type="ECO:0000256" key="3">
    <source>
        <dbReference type="RuleBase" id="RU361235"/>
    </source>
</evidence>
<dbReference type="InterPro" id="IPR019826">
    <property type="entry name" value="Carboxylesterase_B_AS"/>
</dbReference>
<dbReference type="OrthoDB" id="9775851at2"/>
<dbReference type="Proteomes" id="UP000199223">
    <property type="component" value="Unassembled WGS sequence"/>
</dbReference>
<evidence type="ECO:0000313" key="6">
    <source>
        <dbReference type="EMBL" id="SEJ59709.1"/>
    </source>
</evidence>
<feature type="region of interest" description="Disordered" evidence="4">
    <location>
        <begin position="54"/>
        <end position="83"/>
    </location>
</feature>
<dbReference type="EMBL" id="FNZA01000011">
    <property type="protein sequence ID" value="SEJ59709.1"/>
    <property type="molecule type" value="Genomic_DNA"/>
</dbReference>
<protein>
    <recommendedName>
        <fullName evidence="3">Carboxylic ester hydrolase</fullName>
        <ecNumber evidence="3">3.1.1.-</ecNumber>
    </recommendedName>
</protein>
<dbReference type="InterPro" id="IPR050654">
    <property type="entry name" value="AChE-related_enzymes"/>
</dbReference>
<keyword evidence="2 3" id="KW-0378">Hydrolase</keyword>
<reference evidence="7" key="1">
    <citation type="submission" date="2016-10" db="EMBL/GenBank/DDBJ databases">
        <authorList>
            <person name="Varghese N."/>
            <person name="Submissions S."/>
        </authorList>
    </citation>
    <scope>NUCLEOTIDE SEQUENCE [LARGE SCALE GENOMIC DNA]</scope>
    <source>
        <strain evidence="7">CGMCC 1.10218</strain>
    </source>
</reference>
<name>A0A1H7A1Z9_9DEIO</name>
<keyword evidence="7" id="KW-1185">Reference proteome</keyword>
<dbReference type="SUPFAM" id="SSF53474">
    <property type="entry name" value="alpha/beta-Hydrolases"/>
    <property type="match status" value="1"/>
</dbReference>
<keyword evidence="3" id="KW-0732">Signal</keyword>
<dbReference type="AlphaFoldDB" id="A0A1H7A1Z9"/>
<dbReference type="Pfam" id="PF00135">
    <property type="entry name" value="COesterase"/>
    <property type="match status" value="1"/>
</dbReference>
<gene>
    <name evidence="6" type="ORF">SAMN04488058_11193</name>
</gene>
<sequence length="525" mass="54791">MRRTLLRSGLLGLALLAAAQAQPASPRVQVSGGTLVGRAEPGLTLWQGVPYAAPPVGERRWRPPEPPPAWNGERDARQPGPPCLQRLTIPGEAPRIRGAEDCLTLNVAAPAGATRAPVMVWLHGGSFYFGAGSDYDLRTLAREQGVVTVSVNYRLGAFGFLAAPGLVDGAADGPVGNAGLLDQQAALHWVKANIAVFGGDPDNVTVFGESAGGISLCAQLAAPGAAGLFQKAIIQSGACTAPGQLVSRGAALRRGEQFAEGLGCAPTDAACLRAVPAERLVRAPVPGAGVPGQIPFAPHFGDATLPLDPAEAVRRGLIHRAPVLIGSNDAEGQFFASWLGSPARDLSALDYVGLTALLNGTQTPRILRAYRPEAYGSRALAAAAAVTDGLFACPANSLARALTPWVPVYSYEFRDPAPPNNLRRVAGIPRYGAYHAAEIMSVLGTPLPEGIGDPAEFTPEQAALARTIRSYWANFARTGHPNGPGLPLWEPLSASQNNVHALAPGGVGKVTDLRSLRRCDEVWGR</sequence>
<dbReference type="PANTHER" id="PTHR43918:SF4">
    <property type="entry name" value="CARBOXYLIC ESTER HYDROLASE"/>
    <property type="match status" value="1"/>
</dbReference>
<comment type="similarity">
    <text evidence="1 3">Belongs to the type-B carboxylesterase/lipase family.</text>
</comment>
<dbReference type="PANTHER" id="PTHR43918">
    <property type="entry name" value="ACETYLCHOLINESTERASE"/>
    <property type="match status" value="1"/>
</dbReference>
<evidence type="ECO:0000259" key="5">
    <source>
        <dbReference type="Pfam" id="PF00135"/>
    </source>
</evidence>
<evidence type="ECO:0000256" key="2">
    <source>
        <dbReference type="ARBA" id="ARBA00022801"/>
    </source>
</evidence>
<dbReference type="STRING" id="856736.SAMN04488058_11193"/>
<organism evidence="6 7">
    <name type="scientific">Deinococcus reticulitermitis</name>
    <dbReference type="NCBI Taxonomy" id="856736"/>
    <lineage>
        <taxon>Bacteria</taxon>
        <taxon>Thermotogati</taxon>
        <taxon>Deinococcota</taxon>
        <taxon>Deinococci</taxon>
        <taxon>Deinococcales</taxon>
        <taxon>Deinococcaceae</taxon>
        <taxon>Deinococcus</taxon>
    </lineage>
</organism>
<feature type="chain" id="PRO_5011331380" description="Carboxylic ester hydrolase" evidence="3">
    <location>
        <begin position="24"/>
        <end position="525"/>
    </location>
</feature>
<dbReference type="RefSeq" id="WP_092264892.1">
    <property type="nucleotide sequence ID" value="NZ_FNZA01000011.1"/>
</dbReference>
<evidence type="ECO:0000256" key="4">
    <source>
        <dbReference type="SAM" id="MobiDB-lite"/>
    </source>
</evidence>
<dbReference type="Gene3D" id="3.40.50.1820">
    <property type="entry name" value="alpha/beta hydrolase"/>
    <property type="match status" value="1"/>
</dbReference>
<accession>A0A1H7A1Z9</accession>
<evidence type="ECO:0000256" key="1">
    <source>
        <dbReference type="ARBA" id="ARBA00005964"/>
    </source>
</evidence>
<dbReference type="GO" id="GO:0052689">
    <property type="term" value="F:carboxylic ester hydrolase activity"/>
    <property type="evidence" value="ECO:0007669"/>
    <property type="project" value="TreeGrafter"/>
</dbReference>
<feature type="signal peptide" evidence="3">
    <location>
        <begin position="1"/>
        <end position="23"/>
    </location>
</feature>
<dbReference type="InterPro" id="IPR002018">
    <property type="entry name" value="CarbesteraseB"/>
</dbReference>
<evidence type="ECO:0000313" key="7">
    <source>
        <dbReference type="Proteomes" id="UP000199223"/>
    </source>
</evidence>